<dbReference type="PANTHER" id="PTHR10527">
    <property type="entry name" value="IMPORTIN BETA"/>
    <property type="match status" value="1"/>
</dbReference>
<dbReference type="RefSeq" id="XP_013410822.1">
    <property type="nucleotide sequence ID" value="XM_013555368.1"/>
</dbReference>
<feature type="region of interest" description="Disordered" evidence="9">
    <location>
        <begin position="307"/>
        <end position="336"/>
    </location>
</feature>
<dbReference type="KEGG" id="lak:106174000"/>
<dbReference type="InterPro" id="IPR057672">
    <property type="entry name" value="TPR_IPO4/5"/>
</dbReference>
<keyword evidence="7" id="KW-0539">Nucleus</keyword>
<dbReference type="InParanoid" id="A0A1S3JKB8"/>
<feature type="domain" description="Importin N-terminal" evidence="10">
    <location>
        <begin position="23"/>
        <end position="91"/>
    </location>
</feature>
<dbReference type="InterPro" id="IPR021133">
    <property type="entry name" value="HEAT_type_2"/>
</dbReference>
<feature type="repeat" description="HEAT" evidence="8">
    <location>
        <begin position="910"/>
        <end position="948"/>
    </location>
</feature>
<dbReference type="InterPro" id="IPR058584">
    <property type="entry name" value="IMB1_TNPO1-like_TPR"/>
</dbReference>
<evidence type="ECO:0000256" key="8">
    <source>
        <dbReference type="PROSITE-ProRule" id="PRU00103"/>
    </source>
</evidence>
<dbReference type="InterPro" id="IPR011989">
    <property type="entry name" value="ARM-like"/>
</dbReference>
<evidence type="ECO:0000256" key="2">
    <source>
        <dbReference type="ARBA" id="ARBA00004496"/>
    </source>
</evidence>
<dbReference type="STRING" id="7574.A0A1S3JKB8"/>
<dbReference type="GO" id="GO:0005737">
    <property type="term" value="C:cytoplasm"/>
    <property type="evidence" value="ECO:0007669"/>
    <property type="project" value="UniProtKB-SubCell"/>
</dbReference>
<sequence>MACELEGVLCQLLVPDNASIKQATEQLKQLYKDPNIVPVLCGVIGTSQNPQVRQYAAVLLRRKISKARQWRTVPENVRQSLRDNLLQVVLQEQEKLVRNSVAQVVAAVAKHDVPSGKWPQLFQFLQQYTKSQNVQEREVGMFVLSTVSSVAHEQLKPHLRSMMLLFSAALEDRESRTVPFFAIQTMTNLAFQVGSDEVHQFQNLIPKVLTVVRQLIQIDEAQACEALELFDELVECEVTVMVPHVKLMVDFCLEVAANEKLGDSIRIKTLSFISWLTRLKKKALLKHKLIQPILNVLFPVMCSPHQEGRGGGEHMEGEEEEEEDEEEDEYGSESSTPNKYAAQVMDMMALHLPPEKFIPNVMRFVEPALHSQNPQERKAAFITVAVITEGCSDHIRNKLMAPLLQSVCKGITDDSQQVANAAMFALGQFCEFLQPDISKYASELLPLLFDYLNKAINSADKNPGGLVKTYFALETFCENLGKDILPYLPVLMERLLSVLSSDASLRMKELAFSAIGAAANAAEEQLLPYFPAIMEQLKLYLAPTVSADQLTVQVQAIDTLGALARTIGKENFQPLAVESIQLGINLLVSTADPDLRRCVYGLFAAIASLGKTDMAPYLQTIVSHMLDSVKSTEGITAHYNDEDSAFHVFEDEEEEEDVEDIVDEEDEDDDIAGFSVENAYLNEKEDACCSLGEIASHTGAAFMPYLQQSFQAVTQLYDHPAPNIRKGSIIAVGHLCCTLGAVAMESGDQQAQQGMIEMLSTTVPKLISVIEKDSDRFVVMAALQTIQSMLEKVKAPILQGQGHLEGIAKCVKDVFQQKTACQDESTEEDTEDDEAEYDLMLIEHAGDVISHLAKAAGGAQFAPYMAGFLPELLKRLKKNSSIAEKSFAIGTLAETTEALGPAIGPFVQHLYPVYMTGIRDEDEEVRGNAAFAIGILVANSGDALLSQYPHILEVLYKTLQKESVPRVMDNTCAAVCRLIFANPEHVPLDQVLPVVLQFLPLKEDFEENVTVFSCIGKLYGAYQDKIVNFLPKLIYISAQVIGTEQINQDIQNLLVQMVVNIQMTRADVFQQALSSMPQELANKLLTCDQAT</sequence>
<evidence type="ECO:0000313" key="12">
    <source>
        <dbReference type="RefSeq" id="XP_013410822.1"/>
    </source>
</evidence>
<dbReference type="Proteomes" id="UP000085678">
    <property type="component" value="Unplaced"/>
</dbReference>
<dbReference type="OrthoDB" id="7862313at2759"/>
<protein>
    <submittedName>
        <fullName evidence="12">Importin-4-like</fullName>
    </submittedName>
</protein>
<evidence type="ECO:0000256" key="5">
    <source>
        <dbReference type="ARBA" id="ARBA00022737"/>
    </source>
</evidence>
<evidence type="ECO:0000259" key="10">
    <source>
        <dbReference type="PROSITE" id="PS50166"/>
    </source>
</evidence>
<dbReference type="GO" id="GO:0031267">
    <property type="term" value="F:small GTPase binding"/>
    <property type="evidence" value="ECO:0007669"/>
    <property type="project" value="InterPro"/>
</dbReference>
<reference evidence="12" key="1">
    <citation type="submission" date="2025-08" db="UniProtKB">
        <authorList>
            <consortium name="RefSeq"/>
        </authorList>
    </citation>
    <scope>IDENTIFICATION</scope>
    <source>
        <tissue evidence="12">Gonads</tissue>
    </source>
</reference>
<keyword evidence="6" id="KW-0653">Protein transport</keyword>
<evidence type="ECO:0000256" key="7">
    <source>
        <dbReference type="ARBA" id="ARBA00023242"/>
    </source>
</evidence>
<dbReference type="GeneID" id="106174000"/>
<feature type="compositionally biased region" description="Acidic residues" evidence="9">
    <location>
        <begin position="316"/>
        <end position="331"/>
    </location>
</feature>
<dbReference type="Gene3D" id="1.25.10.10">
    <property type="entry name" value="Leucine-rich Repeat Variant"/>
    <property type="match status" value="1"/>
</dbReference>
<keyword evidence="4" id="KW-0963">Cytoplasm</keyword>
<dbReference type="PROSITE" id="PS50077">
    <property type="entry name" value="HEAT_REPEAT"/>
    <property type="match status" value="1"/>
</dbReference>
<dbReference type="InterPro" id="IPR040122">
    <property type="entry name" value="Importin_beta"/>
</dbReference>
<dbReference type="SMART" id="SM00913">
    <property type="entry name" value="IBN_N"/>
    <property type="match status" value="1"/>
</dbReference>
<dbReference type="AlphaFoldDB" id="A0A1S3JKB8"/>
<evidence type="ECO:0000256" key="1">
    <source>
        <dbReference type="ARBA" id="ARBA00004123"/>
    </source>
</evidence>
<keyword evidence="5" id="KW-0677">Repeat</keyword>
<evidence type="ECO:0000256" key="4">
    <source>
        <dbReference type="ARBA" id="ARBA00022490"/>
    </source>
</evidence>
<dbReference type="InterPro" id="IPR016024">
    <property type="entry name" value="ARM-type_fold"/>
</dbReference>
<accession>A0A1S3JKB8</accession>
<evidence type="ECO:0000256" key="9">
    <source>
        <dbReference type="SAM" id="MobiDB-lite"/>
    </source>
</evidence>
<comment type="subcellular location">
    <subcellularLocation>
        <location evidence="2">Cytoplasm</location>
    </subcellularLocation>
    <subcellularLocation>
        <location evidence="1">Nucleus</location>
    </subcellularLocation>
</comment>
<keyword evidence="11" id="KW-1185">Reference proteome</keyword>
<name>A0A1S3JKB8_LINAN</name>
<organism evidence="11 12">
    <name type="scientific">Lingula anatina</name>
    <name type="common">Brachiopod</name>
    <name type="synonym">Lingula unguis</name>
    <dbReference type="NCBI Taxonomy" id="7574"/>
    <lineage>
        <taxon>Eukaryota</taxon>
        <taxon>Metazoa</taxon>
        <taxon>Spiralia</taxon>
        <taxon>Lophotrochozoa</taxon>
        <taxon>Brachiopoda</taxon>
        <taxon>Linguliformea</taxon>
        <taxon>Lingulata</taxon>
        <taxon>Lingulida</taxon>
        <taxon>Linguloidea</taxon>
        <taxon>Lingulidae</taxon>
        <taxon>Lingula</taxon>
    </lineage>
</organism>
<dbReference type="InterPro" id="IPR001494">
    <property type="entry name" value="Importin-beta_N"/>
</dbReference>
<dbReference type="Pfam" id="PF25780">
    <property type="entry name" value="TPR_IPO5"/>
    <property type="match status" value="1"/>
</dbReference>
<gene>
    <name evidence="12" type="primary">LOC106174000</name>
</gene>
<dbReference type="PROSITE" id="PS50166">
    <property type="entry name" value="IMPORTIN_B_NT"/>
    <property type="match status" value="1"/>
</dbReference>
<dbReference type="SUPFAM" id="SSF48371">
    <property type="entry name" value="ARM repeat"/>
    <property type="match status" value="2"/>
</dbReference>
<evidence type="ECO:0000256" key="3">
    <source>
        <dbReference type="ARBA" id="ARBA00022448"/>
    </source>
</evidence>
<dbReference type="Pfam" id="PF25574">
    <property type="entry name" value="TPR_IMB1"/>
    <property type="match status" value="1"/>
</dbReference>
<dbReference type="Pfam" id="PF03810">
    <property type="entry name" value="IBN_N"/>
    <property type="match status" value="1"/>
</dbReference>
<evidence type="ECO:0000313" key="11">
    <source>
        <dbReference type="Proteomes" id="UP000085678"/>
    </source>
</evidence>
<proteinExistence type="predicted"/>
<evidence type="ECO:0000256" key="6">
    <source>
        <dbReference type="ARBA" id="ARBA00022927"/>
    </source>
</evidence>
<keyword evidence="3" id="KW-0813">Transport</keyword>
<dbReference type="GO" id="GO:0006606">
    <property type="term" value="P:protein import into nucleus"/>
    <property type="evidence" value="ECO:0007669"/>
    <property type="project" value="InterPro"/>
</dbReference>
<dbReference type="FunCoup" id="A0A1S3JKB8">
    <property type="interactions" value="1868"/>
</dbReference>